<name>A0ABN3IZV0_9ACTN</name>
<keyword evidence="2" id="KW-0645">Protease</keyword>
<evidence type="ECO:0000256" key="2">
    <source>
        <dbReference type="ARBA" id="ARBA00022670"/>
    </source>
</evidence>
<keyword evidence="10" id="KW-0812">Transmembrane</keyword>
<comment type="caution">
    <text evidence="13">The sequence shown here is derived from an EMBL/GenBank/DDBJ whole genome shotgun (WGS) entry which is preliminary data.</text>
</comment>
<feature type="domain" description="Penicillin-binding protein transpeptidase" evidence="11">
    <location>
        <begin position="400"/>
        <end position="659"/>
    </location>
</feature>
<evidence type="ECO:0000313" key="14">
    <source>
        <dbReference type="Proteomes" id="UP001500058"/>
    </source>
</evidence>
<dbReference type="PANTHER" id="PTHR32282">
    <property type="entry name" value="BINDING PROTEIN TRANSPEPTIDASE, PUTATIVE-RELATED"/>
    <property type="match status" value="1"/>
</dbReference>
<keyword evidence="3" id="KW-0328">Glycosyltransferase</keyword>
<dbReference type="Pfam" id="PF00912">
    <property type="entry name" value="Transgly"/>
    <property type="match status" value="1"/>
</dbReference>
<evidence type="ECO:0000256" key="3">
    <source>
        <dbReference type="ARBA" id="ARBA00022676"/>
    </source>
</evidence>
<dbReference type="Pfam" id="PF00905">
    <property type="entry name" value="Transpeptidase"/>
    <property type="match status" value="1"/>
</dbReference>
<reference evidence="13 14" key="1">
    <citation type="journal article" date="2019" name="Int. J. Syst. Evol. Microbiol.">
        <title>The Global Catalogue of Microorganisms (GCM) 10K type strain sequencing project: providing services to taxonomists for standard genome sequencing and annotation.</title>
        <authorList>
            <consortium name="The Broad Institute Genomics Platform"/>
            <consortium name="The Broad Institute Genome Sequencing Center for Infectious Disease"/>
            <person name="Wu L."/>
            <person name="Ma J."/>
        </authorList>
    </citation>
    <scope>NUCLEOTIDE SEQUENCE [LARGE SCALE GENOMIC DNA]</scope>
    <source>
        <strain evidence="13 14">JCM 6921</strain>
    </source>
</reference>
<evidence type="ECO:0000256" key="8">
    <source>
        <dbReference type="ARBA" id="ARBA00049902"/>
    </source>
</evidence>
<evidence type="ECO:0000256" key="6">
    <source>
        <dbReference type="ARBA" id="ARBA00023268"/>
    </source>
</evidence>
<dbReference type="SUPFAM" id="SSF56601">
    <property type="entry name" value="beta-lactamase/transpeptidase-like"/>
    <property type="match status" value="1"/>
</dbReference>
<evidence type="ECO:0000256" key="10">
    <source>
        <dbReference type="SAM" id="Phobius"/>
    </source>
</evidence>
<evidence type="ECO:0000259" key="11">
    <source>
        <dbReference type="Pfam" id="PF00905"/>
    </source>
</evidence>
<dbReference type="InterPro" id="IPR050396">
    <property type="entry name" value="Glycosyltr_51/Transpeptidase"/>
</dbReference>
<keyword evidence="10" id="KW-0472">Membrane</keyword>
<dbReference type="PANTHER" id="PTHR32282:SF34">
    <property type="entry name" value="PENICILLIN-BINDING PROTEIN 1A"/>
    <property type="match status" value="1"/>
</dbReference>
<dbReference type="RefSeq" id="WP_344633829.1">
    <property type="nucleotide sequence ID" value="NZ_BAAATJ010000040.1"/>
</dbReference>
<dbReference type="Gene3D" id="3.40.710.10">
    <property type="entry name" value="DD-peptidase/beta-lactamase superfamily"/>
    <property type="match status" value="1"/>
</dbReference>
<evidence type="ECO:0000256" key="5">
    <source>
        <dbReference type="ARBA" id="ARBA00022801"/>
    </source>
</evidence>
<keyword evidence="1" id="KW-0121">Carboxypeptidase</keyword>
<feature type="region of interest" description="Disordered" evidence="9">
    <location>
        <begin position="454"/>
        <end position="479"/>
    </location>
</feature>
<evidence type="ECO:0000256" key="4">
    <source>
        <dbReference type="ARBA" id="ARBA00022679"/>
    </source>
</evidence>
<feature type="compositionally biased region" description="Basic residues" evidence="9">
    <location>
        <begin position="1"/>
        <end position="29"/>
    </location>
</feature>
<feature type="transmembrane region" description="Helical" evidence="10">
    <location>
        <begin position="75"/>
        <end position="94"/>
    </location>
</feature>
<proteinExistence type="predicted"/>
<feature type="region of interest" description="Disordered" evidence="9">
    <location>
        <begin position="1"/>
        <end position="36"/>
    </location>
</feature>
<dbReference type="InterPro" id="IPR001460">
    <property type="entry name" value="PCN-bd_Tpept"/>
</dbReference>
<evidence type="ECO:0000256" key="1">
    <source>
        <dbReference type="ARBA" id="ARBA00022645"/>
    </source>
</evidence>
<keyword evidence="4" id="KW-0808">Transferase</keyword>
<evidence type="ECO:0000256" key="9">
    <source>
        <dbReference type="SAM" id="MobiDB-lite"/>
    </source>
</evidence>
<keyword evidence="10" id="KW-1133">Transmembrane helix</keyword>
<dbReference type="InterPro" id="IPR001264">
    <property type="entry name" value="Glyco_trans_51"/>
</dbReference>
<dbReference type="Proteomes" id="UP001500058">
    <property type="component" value="Unassembled WGS sequence"/>
</dbReference>
<dbReference type="InterPro" id="IPR036950">
    <property type="entry name" value="PBP_transglycosylase"/>
</dbReference>
<dbReference type="SUPFAM" id="SSF53955">
    <property type="entry name" value="Lysozyme-like"/>
    <property type="match status" value="1"/>
</dbReference>
<gene>
    <name evidence="13" type="ORF">GCM10010420_54680</name>
</gene>
<comment type="catalytic activity">
    <reaction evidence="8">
        <text>[GlcNAc-(1-&gt;4)-Mur2Ac(oyl-L-Ala-gamma-D-Glu-L-Lys-D-Ala-D-Ala)](n)-di-trans,octa-cis-undecaprenyl diphosphate + beta-D-GlcNAc-(1-&gt;4)-Mur2Ac(oyl-L-Ala-gamma-D-Glu-L-Lys-D-Ala-D-Ala)-di-trans,octa-cis-undecaprenyl diphosphate = [GlcNAc-(1-&gt;4)-Mur2Ac(oyl-L-Ala-gamma-D-Glu-L-Lys-D-Ala-D-Ala)](n+1)-di-trans,octa-cis-undecaprenyl diphosphate + di-trans,octa-cis-undecaprenyl diphosphate + H(+)</text>
        <dbReference type="Rhea" id="RHEA:23708"/>
        <dbReference type="Rhea" id="RHEA-COMP:9602"/>
        <dbReference type="Rhea" id="RHEA-COMP:9603"/>
        <dbReference type="ChEBI" id="CHEBI:15378"/>
        <dbReference type="ChEBI" id="CHEBI:58405"/>
        <dbReference type="ChEBI" id="CHEBI:60033"/>
        <dbReference type="ChEBI" id="CHEBI:78435"/>
        <dbReference type="EC" id="2.4.99.28"/>
    </reaction>
</comment>
<protein>
    <submittedName>
        <fullName evidence="13">Transglycosylase domain-containing protein</fullName>
    </submittedName>
</protein>
<keyword evidence="6" id="KW-0511">Multifunctional enzyme</keyword>
<accession>A0ABN3IZV0</accession>
<evidence type="ECO:0000259" key="12">
    <source>
        <dbReference type="Pfam" id="PF00912"/>
    </source>
</evidence>
<keyword evidence="5" id="KW-0378">Hydrolase</keyword>
<dbReference type="EMBL" id="BAAATJ010000040">
    <property type="protein sequence ID" value="GAA2417429.1"/>
    <property type="molecule type" value="Genomic_DNA"/>
</dbReference>
<organism evidence="13 14">
    <name type="scientific">Streptomyces glaucosporus</name>
    <dbReference type="NCBI Taxonomy" id="284044"/>
    <lineage>
        <taxon>Bacteria</taxon>
        <taxon>Bacillati</taxon>
        <taxon>Actinomycetota</taxon>
        <taxon>Actinomycetes</taxon>
        <taxon>Kitasatosporales</taxon>
        <taxon>Streptomycetaceae</taxon>
        <taxon>Streptomyces</taxon>
    </lineage>
</organism>
<keyword evidence="14" id="KW-1185">Reference proteome</keyword>
<dbReference type="Gene3D" id="1.10.3810.10">
    <property type="entry name" value="Biosynthetic peptidoglycan transglycosylase-like"/>
    <property type="match status" value="1"/>
</dbReference>
<sequence>MGKRGKPAAHGRRPVHATGARRARRRRSRGSLPSWPPLRRALERATPLLRRARPAYPRPDRTGYRRWIPSRRQTLGGFLGCAGLLALLVAVAYWQTDIPENPNSFATQQDNVFYWADGTKMARTGWVSRQEMPLEKVPEDVRWAVLAAENAGFYSDPGISPSGILRALSRMVGGGDTQGGSTITQQYVKNVYLSQDQTVSRKFQEMLLALKMDNTLSKDEILEGYLNTSWFGRGTYGIQRAAQAYYGKEVSELDVSEAAFLASLLKGAGLYDPTLGPENRERAVERWEWVLDRMVEIGKLTPAERAKYTEFPDPLEATGGRIDLGGQRGYLAELAKSYVIRYGKVSEKDFDLGGYQIYTTFDREKTEALDRAVREARRKLDPERRKADRYVRTGAATVAADGRILALYGGPGFLKQGFNESNAVTVPAGSAFAPLVYASALTDGVVRERDAPRTPVTPLTRYNGQHNAPVMTPEGPYWDRNGKVVRGRNDGGRDWGTSISLRDAMVNSVNSTFLQLGMDVGLDRVRRHAAAAGLLPSSLGPQVPALALGNSTPSAIRMATAYGTFAAGGVRSEPYSVIRATRNGSEVELPRHRPRRAFSAEVSAQVTDALRGVMEEGTGREARVPGIRPAGKTGTTEDNKAAWFVGYTGKEATAVVLYRMDLRKLDLLPLDGVAGHRDEAPGSPLPGMIWKDYMTAAARP</sequence>
<comment type="catalytic activity">
    <reaction evidence="7">
        <text>Preferential cleavage: (Ac)2-L-Lys-D-Ala-|-D-Ala. Also transpeptidation of peptidyl-alanyl moieties that are N-acyl substituents of D-alanine.</text>
        <dbReference type="EC" id="3.4.16.4"/>
    </reaction>
</comment>
<dbReference type="InterPro" id="IPR023346">
    <property type="entry name" value="Lysozyme-like_dom_sf"/>
</dbReference>
<feature type="domain" description="Glycosyl transferase family 51" evidence="12">
    <location>
        <begin position="119"/>
        <end position="294"/>
    </location>
</feature>
<evidence type="ECO:0000313" key="13">
    <source>
        <dbReference type="EMBL" id="GAA2417429.1"/>
    </source>
</evidence>
<dbReference type="InterPro" id="IPR012338">
    <property type="entry name" value="Beta-lactam/transpept-like"/>
</dbReference>
<evidence type="ECO:0000256" key="7">
    <source>
        <dbReference type="ARBA" id="ARBA00034000"/>
    </source>
</evidence>